<organism evidence="1 2">
    <name type="scientific">Clytia hemisphaerica</name>
    <dbReference type="NCBI Taxonomy" id="252671"/>
    <lineage>
        <taxon>Eukaryota</taxon>
        <taxon>Metazoa</taxon>
        <taxon>Cnidaria</taxon>
        <taxon>Hydrozoa</taxon>
        <taxon>Hydroidolina</taxon>
        <taxon>Leptothecata</taxon>
        <taxon>Obeliida</taxon>
        <taxon>Clytiidae</taxon>
        <taxon>Clytia</taxon>
    </lineage>
</organism>
<dbReference type="EnsemblMetazoa" id="CLYHEMT020297.1">
    <property type="protein sequence ID" value="CLYHEMP020297.1"/>
    <property type="gene ID" value="CLYHEMG020297"/>
</dbReference>
<dbReference type="AlphaFoldDB" id="A0A7M5XD93"/>
<dbReference type="Proteomes" id="UP000594262">
    <property type="component" value="Unplaced"/>
</dbReference>
<reference evidence="1" key="1">
    <citation type="submission" date="2021-01" db="UniProtKB">
        <authorList>
            <consortium name="EnsemblMetazoa"/>
        </authorList>
    </citation>
    <scope>IDENTIFICATION</scope>
</reference>
<proteinExistence type="predicted"/>
<evidence type="ECO:0000313" key="1">
    <source>
        <dbReference type="EnsemblMetazoa" id="CLYHEMP020297.1"/>
    </source>
</evidence>
<accession>A0A7M5XD93</accession>
<protein>
    <submittedName>
        <fullName evidence="1">Uncharacterized protein</fullName>
    </submittedName>
</protein>
<name>A0A7M5XD93_9CNID</name>
<sequence>MDCGRILPSKDQKETWKGGDCTVKWTLKPSANEKADWITVYHQADENEYIKPIWEDVTGKTTYGRQKFMKNQTLSVNVQKNEIEIVIGNIQESMILYLTAVFLNKDGEMKDGPLQSKVTITISSGMKIKNGTLIKTFDKFYPRYEVSFEIKPYGLTPWSDTSILDLTTGVYDPSVLNVRFISNSTTLYICSRGSWCYIGKEDLTTEKYTHIDIKQSKTQNQTYFVTIATDGTEVYRKVNIHPENFTNVKVYQSSPMYTPAKAFIRNLKIITKP</sequence>
<evidence type="ECO:0000313" key="2">
    <source>
        <dbReference type="Proteomes" id="UP000594262"/>
    </source>
</evidence>
<keyword evidence="2" id="KW-1185">Reference proteome</keyword>